<evidence type="ECO:0000313" key="2">
    <source>
        <dbReference type="Proteomes" id="UP001055125"/>
    </source>
</evidence>
<protein>
    <submittedName>
        <fullName evidence="1">Uncharacterized protein</fullName>
    </submittedName>
</protein>
<organism evidence="1 2">
    <name type="scientific">Methylobacterium iners</name>
    <dbReference type="NCBI Taxonomy" id="418707"/>
    <lineage>
        <taxon>Bacteria</taxon>
        <taxon>Pseudomonadati</taxon>
        <taxon>Pseudomonadota</taxon>
        <taxon>Alphaproteobacteria</taxon>
        <taxon>Hyphomicrobiales</taxon>
        <taxon>Methylobacteriaceae</taxon>
        <taxon>Methylobacterium</taxon>
    </lineage>
</organism>
<accession>A0ABQ4RRP6</accession>
<sequence length="135" mass="15433">MQERTAYIAERYLQIWSSGNAAAVTGVPYMYGPTVQFYGRVYSQDQLIDEKRRAIRQWPVRRYVHRPGTMRITCNVPQRKCAARSIIDFSVSNPARQTGKTGSARFDLGISFAERQPRILYEGGSLNSRRVGQLN</sequence>
<reference evidence="1" key="2">
    <citation type="submission" date="2021-08" db="EMBL/GenBank/DDBJ databases">
        <authorList>
            <person name="Tani A."/>
            <person name="Ola A."/>
            <person name="Ogura Y."/>
            <person name="Katsura K."/>
            <person name="Hayashi T."/>
        </authorList>
    </citation>
    <scope>NUCLEOTIDE SEQUENCE</scope>
    <source>
        <strain evidence="1">DSM 19015</strain>
    </source>
</reference>
<comment type="caution">
    <text evidence="1">The sequence shown here is derived from an EMBL/GenBank/DDBJ whole genome shotgun (WGS) entry which is preliminary data.</text>
</comment>
<proteinExistence type="predicted"/>
<dbReference type="EMBL" id="BPQP01000008">
    <property type="protein sequence ID" value="GJD93440.1"/>
    <property type="molecule type" value="Genomic_DNA"/>
</dbReference>
<evidence type="ECO:0000313" key="1">
    <source>
        <dbReference type="EMBL" id="GJD93440.1"/>
    </source>
</evidence>
<dbReference type="Proteomes" id="UP001055125">
    <property type="component" value="Unassembled WGS sequence"/>
</dbReference>
<gene>
    <name evidence="1" type="ORF">OCOJLMKI_0634</name>
</gene>
<keyword evidence="2" id="KW-1185">Reference proteome</keyword>
<reference evidence="1" key="1">
    <citation type="journal article" date="2021" name="Front. Microbiol.">
        <title>Comprehensive Comparative Genomics and Phenotyping of Methylobacterium Species.</title>
        <authorList>
            <person name="Alessa O."/>
            <person name="Ogura Y."/>
            <person name="Fujitani Y."/>
            <person name="Takami H."/>
            <person name="Hayashi T."/>
            <person name="Sahin N."/>
            <person name="Tani A."/>
        </authorList>
    </citation>
    <scope>NUCLEOTIDE SEQUENCE</scope>
    <source>
        <strain evidence="1">DSM 19015</strain>
    </source>
</reference>
<name>A0ABQ4RRP6_9HYPH</name>